<name>A0A075LMV6_9BACI</name>
<dbReference type="Pfam" id="PF00532">
    <property type="entry name" value="Peripla_BP_1"/>
    <property type="match status" value="1"/>
</dbReference>
<dbReference type="InterPro" id="IPR001761">
    <property type="entry name" value="Peripla_BP/Lac1_sug-bd_dom"/>
</dbReference>
<evidence type="ECO:0000259" key="4">
    <source>
        <dbReference type="PROSITE" id="PS50932"/>
    </source>
</evidence>
<dbReference type="InterPro" id="IPR000843">
    <property type="entry name" value="HTH_LacI"/>
</dbReference>
<dbReference type="SUPFAM" id="SSF47413">
    <property type="entry name" value="lambda repressor-like DNA-binding domains"/>
    <property type="match status" value="1"/>
</dbReference>
<evidence type="ECO:0000313" key="6">
    <source>
        <dbReference type="Proteomes" id="UP000027980"/>
    </source>
</evidence>
<dbReference type="GeneID" id="34223176"/>
<dbReference type="GO" id="GO:0003700">
    <property type="term" value="F:DNA-binding transcription factor activity"/>
    <property type="evidence" value="ECO:0007669"/>
    <property type="project" value="TreeGrafter"/>
</dbReference>
<gene>
    <name evidence="5" type="ORF">GZ22_13050</name>
</gene>
<evidence type="ECO:0000256" key="2">
    <source>
        <dbReference type="ARBA" id="ARBA00023125"/>
    </source>
</evidence>
<protein>
    <submittedName>
        <fullName evidence="5">Transcriptional regulator</fullName>
    </submittedName>
</protein>
<dbReference type="HOGENOM" id="CLU_037628_6_1_9"/>
<dbReference type="Gene3D" id="3.40.50.2300">
    <property type="match status" value="2"/>
</dbReference>
<dbReference type="KEGG" id="tap:GZ22_13050"/>
<dbReference type="Proteomes" id="UP000027980">
    <property type="component" value="Chromosome"/>
</dbReference>
<dbReference type="PANTHER" id="PTHR30146:SF109">
    <property type="entry name" value="HTH-TYPE TRANSCRIPTIONAL REGULATOR GALS"/>
    <property type="match status" value="1"/>
</dbReference>
<sequence length="332" mass="37330">MANIQEVAKQARVSVATVSRVLNGQNTVSEKTRKKVEEAIKKLNYEPSMLGRNLRNSESRLFLILIPSISNPFYLEIIKGIEAVAISQNYNILLCETDSNPERENIYFDLVRKKMADGIISMDPTVNIETLKNLSENHAIIQCSEYEEGSGIPYVTIDNEDASYRAVKHLIQIGHKKIALINSDEKYLYARQRKMGYIRALEEYGITLNSQFIIVTQHLGFENGQHAMKKLLNLHDRPTAVFAVSDLLAIGALKEINASRLHVPSDIAVVGFDKIDFSNMTNPTLTTIAQPMYKMGTVAVKMLIDKMNGKEVESIILDHELVVRESTSGQFI</sequence>
<evidence type="ECO:0000256" key="1">
    <source>
        <dbReference type="ARBA" id="ARBA00023015"/>
    </source>
</evidence>
<dbReference type="RefSeq" id="WP_038565997.1">
    <property type="nucleotide sequence ID" value="NZ_CP008876.1"/>
</dbReference>
<dbReference type="InterPro" id="IPR010982">
    <property type="entry name" value="Lambda_DNA-bd_dom_sf"/>
</dbReference>
<proteinExistence type="predicted"/>
<dbReference type="Gene3D" id="1.10.260.40">
    <property type="entry name" value="lambda repressor-like DNA-binding domains"/>
    <property type="match status" value="1"/>
</dbReference>
<dbReference type="CDD" id="cd06284">
    <property type="entry name" value="PBP1_LacI-like"/>
    <property type="match status" value="1"/>
</dbReference>
<dbReference type="AlphaFoldDB" id="A0A075LMV6"/>
<keyword evidence="2" id="KW-0238">DNA-binding</keyword>
<organism evidence="5 6">
    <name type="scientific">Terribacillus saccharophilus</name>
    <dbReference type="NCBI Taxonomy" id="361277"/>
    <lineage>
        <taxon>Bacteria</taxon>
        <taxon>Bacillati</taxon>
        <taxon>Bacillota</taxon>
        <taxon>Bacilli</taxon>
        <taxon>Bacillales</taxon>
        <taxon>Bacillaceae</taxon>
        <taxon>Terribacillus</taxon>
    </lineage>
</organism>
<dbReference type="GO" id="GO:0000976">
    <property type="term" value="F:transcription cis-regulatory region binding"/>
    <property type="evidence" value="ECO:0007669"/>
    <property type="project" value="TreeGrafter"/>
</dbReference>
<dbReference type="CDD" id="cd01392">
    <property type="entry name" value="HTH_LacI"/>
    <property type="match status" value="1"/>
</dbReference>
<dbReference type="EMBL" id="CP008876">
    <property type="protein sequence ID" value="AIF67471.1"/>
    <property type="molecule type" value="Genomic_DNA"/>
</dbReference>
<dbReference type="SMART" id="SM00354">
    <property type="entry name" value="HTH_LACI"/>
    <property type="match status" value="1"/>
</dbReference>
<evidence type="ECO:0000256" key="3">
    <source>
        <dbReference type="ARBA" id="ARBA00023163"/>
    </source>
</evidence>
<reference evidence="5 6" key="1">
    <citation type="submission" date="2014-07" db="EMBL/GenBank/DDBJ databases">
        <title>Complete genome sequence of a moderately halophilic bacterium Terribacillus aidingensis MP602, isolated from Cryptomeria fortunei in Tianmu mountain in China.</title>
        <authorList>
            <person name="Wang Y."/>
            <person name="Lu P."/>
            <person name="Zhang L."/>
        </authorList>
    </citation>
    <scope>NUCLEOTIDE SEQUENCE [LARGE SCALE GENOMIC DNA]</scope>
    <source>
        <strain evidence="5 6">MP602</strain>
    </source>
</reference>
<dbReference type="OrthoDB" id="9796186at2"/>
<dbReference type="InterPro" id="IPR028082">
    <property type="entry name" value="Peripla_BP_I"/>
</dbReference>
<dbReference type="PANTHER" id="PTHR30146">
    <property type="entry name" value="LACI-RELATED TRANSCRIPTIONAL REPRESSOR"/>
    <property type="match status" value="1"/>
</dbReference>
<dbReference type="PROSITE" id="PS50932">
    <property type="entry name" value="HTH_LACI_2"/>
    <property type="match status" value="1"/>
</dbReference>
<feature type="domain" description="HTH lacI-type" evidence="4">
    <location>
        <begin position="2"/>
        <end position="56"/>
    </location>
</feature>
<keyword evidence="1" id="KW-0805">Transcription regulation</keyword>
<evidence type="ECO:0000313" key="5">
    <source>
        <dbReference type="EMBL" id="AIF67471.1"/>
    </source>
</evidence>
<keyword evidence="3" id="KW-0804">Transcription</keyword>
<dbReference type="SUPFAM" id="SSF53822">
    <property type="entry name" value="Periplasmic binding protein-like I"/>
    <property type="match status" value="1"/>
</dbReference>
<dbReference type="PROSITE" id="PS00356">
    <property type="entry name" value="HTH_LACI_1"/>
    <property type="match status" value="1"/>
</dbReference>
<accession>A0A075LMV6</accession>
<dbReference type="Pfam" id="PF00356">
    <property type="entry name" value="LacI"/>
    <property type="match status" value="1"/>
</dbReference>